<dbReference type="EC" id="2.7.13.3" evidence="3"/>
<evidence type="ECO:0000256" key="1">
    <source>
        <dbReference type="ARBA" id="ARBA00000085"/>
    </source>
</evidence>
<evidence type="ECO:0000256" key="3">
    <source>
        <dbReference type="ARBA" id="ARBA00012438"/>
    </source>
</evidence>
<dbReference type="SMART" id="SM00304">
    <property type="entry name" value="HAMP"/>
    <property type="match status" value="1"/>
</dbReference>
<keyword evidence="7 14" id="KW-0812">Transmembrane</keyword>
<dbReference type="InterPro" id="IPR036890">
    <property type="entry name" value="HATPase_C_sf"/>
</dbReference>
<evidence type="ECO:0000313" key="17">
    <source>
        <dbReference type="EMBL" id="URN94773.1"/>
    </source>
</evidence>
<protein>
    <recommendedName>
        <fullName evidence="3">histidine kinase</fullName>
        <ecNumber evidence="3">2.7.13.3</ecNumber>
    </recommendedName>
</protein>
<dbReference type="PROSITE" id="PS50885">
    <property type="entry name" value="HAMP"/>
    <property type="match status" value="1"/>
</dbReference>
<dbReference type="Proteomes" id="UP001056756">
    <property type="component" value="Chromosome"/>
</dbReference>
<keyword evidence="4" id="KW-1003">Cell membrane</keyword>
<dbReference type="SUPFAM" id="SSF158472">
    <property type="entry name" value="HAMP domain-like"/>
    <property type="match status" value="1"/>
</dbReference>
<keyword evidence="5" id="KW-0597">Phosphoprotein</keyword>
<dbReference type="PANTHER" id="PTHR42713">
    <property type="entry name" value="HISTIDINE KINASE-RELATED"/>
    <property type="match status" value="1"/>
</dbReference>
<evidence type="ECO:0000256" key="12">
    <source>
        <dbReference type="ARBA" id="ARBA00023012"/>
    </source>
</evidence>
<keyword evidence="8" id="KW-0547">Nucleotide-binding</keyword>
<evidence type="ECO:0000313" key="18">
    <source>
        <dbReference type="Proteomes" id="UP001056756"/>
    </source>
</evidence>
<dbReference type="SMART" id="SM00387">
    <property type="entry name" value="HATPase_c"/>
    <property type="match status" value="1"/>
</dbReference>
<evidence type="ECO:0000256" key="7">
    <source>
        <dbReference type="ARBA" id="ARBA00022692"/>
    </source>
</evidence>
<dbReference type="PROSITE" id="PS50109">
    <property type="entry name" value="HIS_KIN"/>
    <property type="match status" value="1"/>
</dbReference>
<dbReference type="Pfam" id="PF06580">
    <property type="entry name" value="His_kinase"/>
    <property type="match status" value="1"/>
</dbReference>
<keyword evidence="12" id="KW-0902">Two-component regulatory system</keyword>
<dbReference type="GO" id="GO:0000155">
    <property type="term" value="F:phosphorelay sensor kinase activity"/>
    <property type="evidence" value="ECO:0007669"/>
    <property type="project" value="InterPro"/>
</dbReference>
<comment type="catalytic activity">
    <reaction evidence="1">
        <text>ATP + protein L-histidine = ADP + protein N-phospho-L-histidine.</text>
        <dbReference type="EC" id="2.7.13.3"/>
    </reaction>
</comment>
<evidence type="ECO:0000256" key="5">
    <source>
        <dbReference type="ARBA" id="ARBA00022553"/>
    </source>
</evidence>
<evidence type="ECO:0000256" key="8">
    <source>
        <dbReference type="ARBA" id="ARBA00022741"/>
    </source>
</evidence>
<dbReference type="GO" id="GO:0005524">
    <property type="term" value="F:ATP binding"/>
    <property type="evidence" value="ECO:0007669"/>
    <property type="project" value="UniProtKB-KW"/>
</dbReference>
<proteinExistence type="predicted"/>
<dbReference type="CDD" id="cd06225">
    <property type="entry name" value="HAMP"/>
    <property type="match status" value="1"/>
</dbReference>
<evidence type="ECO:0000256" key="6">
    <source>
        <dbReference type="ARBA" id="ARBA00022679"/>
    </source>
</evidence>
<sequence length="598" mass="68093">MFTLLRMITSSLKAKLLTLFVILTAVPLVTVGLISYQKSFDTISDHNKASSMLVAEQLARDIDVLFQDTGKLLELENNPHVLKFLFAPSETYANAKEILETFELYREIYKYEDVRNITMINLYGKGISERKGLFQLDYNPLRNSHLSQLMKEPESVLIIPPIDASPLDRLDGFKYPTSDTVSIMATVKQKVTREVIGFIVIDMNNSVIKQFTSSVAIGDSGFFYVTDQKGNPIFSSPEMNKFSKSSQPADWINKILPLEQGSFVDNTSGIPIFAVFTTSPTTDWKIIGTVPLQEIVEDANEIKQLIIISVLLSIIFAITLYFFITARLTRPIQILKKKMRQAANGDLEAKVKSTGQDEITDLGHSFNLMLEKIKNLLHQNLQEKEMIQKAELRTLQAQINPHFLYNTLDSVIWMAEAGKNDQVIKLVQAFSQFFRISLNKGRDWISIKSEVDHIHNYLVIQQMRYSDILEYEIDIDPILLPHATLKMTLQPLVENAIYHGIKNKRGKGLIRINGHIVDQDILLIVEDNGIGMASERLEAILLELREPRLSEQESTDQPRGFGLYNVNQRIRLYFGERYGIEIESEEEIGTKLTVRIPT</sequence>
<dbReference type="EMBL" id="CP097899">
    <property type="protein sequence ID" value="URN94773.1"/>
    <property type="molecule type" value="Genomic_DNA"/>
</dbReference>
<feature type="transmembrane region" description="Helical" evidence="14">
    <location>
        <begin position="16"/>
        <end position="36"/>
    </location>
</feature>
<feature type="domain" description="Histidine kinase" evidence="15">
    <location>
        <begin position="485"/>
        <end position="598"/>
    </location>
</feature>
<dbReference type="InterPro" id="IPR051552">
    <property type="entry name" value="HptR"/>
</dbReference>
<dbReference type="Gene3D" id="3.30.450.20">
    <property type="entry name" value="PAS domain"/>
    <property type="match status" value="1"/>
</dbReference>
<dbReference type="CDD" id="cd12912">
    <property type="entry name" value="PDC2_MCP_like"/>
    <property type="match status" value="1"/>
</dbReference>
<dbReference type="Gene3D" id="3.30.565.10">
    <property type="entry name" value="Histidine kinase-like ATPase, C-terminal domain"/>
    <property type="match status" value="1"/>
</dbReference>
<dbReference type="Pfam" id="PF00672">
    <property type="entry name" value="HAMP"/>
    <property type="match status" value="1"/>
</dbReference>
<comment type="subcellular location">
    <subcellularLocation>
        <location evidence="2">Cell membrane</location>
        <topology evidence="2">Multi-pass membrane protein</topology>
    </subcellularLocation>
</comment>
<keyword evidence="13 14" id="KW-0472">Membrane</keyword>
<evidence type="ECO:0000256" key="13">
    <source>
        <dbReference type="ARBA" id="ARBA00023136"/>
    </source>
</evidence>
<evidence type="ECO:0000256" key="9">
    <source>
        <dbReference type="ARBA" id="ARBA00022777"/>
    </source>
</evidence>
<dbReference type="Pfam" id="PF02518">
    <property type="entry name" value="HATPase_c"/>
    <property type="match status" value="1"/>
</dbReference>
<reference evidence="17" key="1">
    <citation type="submission" date="2022-05" db="EMBL/GenBank/DDBJ databases">
        <title>Novel bacterial taxa in a minimal lignocellulolytic consortium and its capacity to transform plastics disclosed by genome-resolved metagenomics.</title>
        <authorList>
            <person name="Rodriguez C.A.D."/>
            <person name="Diaz-Garcia L."/>
            <person name="Herrera K."/>
            <person name="Tarazona N.A."/>
            <person name="Sproer C."/>
            <person name="Overmann J."/>
            <person name="Jimenez D.J."/>
        </authorList>
    </citation>
    <scope>NUCLEOTIDE SEQUENCE</scope>
    <source>
        <strain evidence="17">MAG5</strain>
    </source>
</reference>
<evidence type="ECO:0000256" key="11">
    <source>
        <dbReference type="ARBA" id="ARBA00022989"/>
    </source>
</evidence>
<name>A0A9J6ZF93_9BACL</name>
<gene>
    <name evidence="17" type="ORF">NAG76_00485</name>
</gene>
<dbReference type="InterPro" id="IPR003594">
    <property type="entry name" value="HATPase_dom"/>
</dbReference>
<evidence type="ECO:0000256" key="4">
    <source>
        <dbReference type="ARBA" id="ARBA00022475"/>
    </source>
</evidence>
<evidence type="ECO:0000259" key="16">
    <source>
        <dbReference type="PROSITE" id="PS50885"/>
    </source>
</evidence>
<feature type="transmembrane region" description="Helical" evidence="14">
    <location>
        <begin position="305"/>
        <end position="329"/>
    </location>
</feature>
<keyword evidence="10" id="KW-0067">ATP-binding</keyword>
<evidence type="ECO:0000256" key="2">
    <source>
        <dbReference type="ARBA" id="ARBA00004651"/>
    </source>
</evidence>
<dbReference type="GO" id="GO:0005886">
    <property type="term" value="C:plasma membrane"/>
    <property type="evidence" value="ECO:0007669"/>
    <property type="project" value="UniProtKB-SubCell"/>
</dbReference>
<evidence type="ECO:0000256" key="14">
    <source>
        <dbReference type="SAM" id="Phobius"/>
    </source>
</evidence>
<organism evidence="17 18">
    <name type="scientific">Candidatus Pristimantibacillus lignocellulolyticus</name>
    <dbReference type="NCBI Taxonomy" id="2994561"/>
    <lineage>
        <taxon>Bacteria</taxon>
        <taxon>Bacillati</taxon>
        <taxon>Bacillota</taxon>
        <taxon>Bacilli</taxon>
        <taxon>Bacillales</taxon>
        <taxon>Paenibacillaceae</taxon>
        <taxon>Candidatus Pristimantibacillus</taxon>
    </lineage>
</organism>
<dbReference type="InterPro" id="IPR005467">
    <property type="entry name" value="His_kinase_dom"/>
</dbReference>
<dbReference type="KEGG" id="plig:NAG76_00485"/>
<dbReference type="Pfam" id="PF02743">
    <property type="entry name" value="dCache_1"/>
    <property type="match status" value="1"/>
</dbReference>
<keyword evidence="9 17" id="KW-0418">Kinase</keyword>
<dbReference type="InterPro" id="IPR010559">
    <property type="entry name" value="Sig_transdc_His_kin_internal"/>
</dbReference>
<feature type="domain" description="HAMP" evidence="16">
    <location>
        <begin position="326"/>
        <end position="378"/>
    </location>
</feature>
<dbReference type="SUPFAM" id="SSF55874">
    <property type="entry name" value="ATPase domain of HSP90 chaperone/DNA topoisomerase II/histidine kinase"/>
    <property type="match status" value="1"/>
</dbReference>
<keyword evidence="6" id="KW-0808">Transferase</keyword>
<keyword evidence="11 14" id="KW-1133">Transmembrane helix</keyword>
<accession>A0A9J6ZF93</accession>
<evidence type="ECO:0000259" key="15">
    <source>
        <dbReference type="PROSITE" id="PS50109"/>
    </source>
</evidence>
<dbReference type="AlphaFoldDB" id="A0A9J6ZF93"/>
<dbReference type="Gene3D" id="6.10.340.10">
    <property type="match status" value="1"/>
</dbReference>
<dbReference type="InterPro" id="IPR003660">
    <property type="entry name" value="HAMP_dom"/>
</dbReference>
<dbReference type="InterPro" id="IPR033479">
    <property type="entry name" value="dCache_1"/>
</dbReference>
<evidence type="ECO:0000256" key="10">
    <source>
        <dbReference type="ARBA" id="ARBA00022840"/>
    </source>
</evidence>
<dbReference type="PANTHER" id="PTHR42713:SF2">
    <property type="entry name" value="TWO-COMPONENT SENSOR KINASE YESM"/>
    <property type="match status" value="1"/>
</dbReference>